<dbReference type="Proteomes" id="UP000233551">
    <property type="component" value="Unassembled WGS sequence"/>
</dbReference>
<reference evidence="3 5" key="3">
    <citation type="submission" date="2017-11" db="EMBL/GenBank/DDBJ databases">
        <title>De-novo sequencing of pomegranate (Punica granatum L.) genome.</title>
        <authorList>
            <person name="Akparov Z."/>
            <person name="Amiraslanov A."/>
            <person name="Hajiyeva S."/>
            <person name="Abbasov M."/>
            <person name="Kaur K."/>
            <person name="Hamwieh A."/>
            <person name="Solovyev V."/>
            <person name="Salamov A."/>
            <person name="Braich B."/>
            <person name="Kosarev P."/>
            <person name="Mahmoud A."/>
            <person name="Hajiyev E."/>
            <person name="Babayeva S."/>
            <person name="Izzatullayeva V."/>
            <person name="Mammadov A."/>
            <person name="Mammadov A."/>
            <person name="Sharifova S."/>
            <person name="Ojaghi J."/>
            <person name="Eynullazada K."/>
            <person name="Bayramov B."/>
            <person name="Abdulazimova A."/>
            <person name="Shahmuradov I."/>
        </authorList>
    </citation>
    <scope>NUCLEOTIDE SEQUENCE [LARGE SCALE GENOMIC DNA]</scope>
    <source>
        <strain evidence="3">AG2017</strain>
        <strain evidence="5">cv. AG2017</strain>
        <tissue evidence="3">Leaf</tissue>
    </source>
</reference>
<sequence>MWSNLPFDVLSNIFSFLPTDSLARAKLTCRNWRVCATSYSLNSGTVHRHQPPWFLALPLRGRGLSCYVHNPHTDNWHSVSLDFLPEPVRPAASISGLLLLRPTSSMVFQLAICNPFTRQFRCLPMLNRIRTNPALGVVVPGSVWCNSTPRFCVYVAGGMSDGGASYEPTLEVYESFTNKWRILAPMPMEFAVRLTVWAPNESVYVEGSLYWVTSARAYSVMGFEIEGGRWRELSAPFADRLEFAGLIQLNGKLALVGATCGEPACVWQLNEEGVWVLIVKVPVDLGVRLLGGKLSWASMKCVGIDGAVCLYRDIGSGMIVWRETEEKGRREWNWVEGCCSIRGKQVHNFAARGVLFHPNISPSSFP</sequence>
<dbReference type="NCBIfam" id="TIGR01640">
    <property type="entry name" value="F_box_assoc_1"/>
    <property type="match status" value="1"/>
</dbReference>
<dbReference type="Pfam" id="PF07734">
    <property type="entry name" value="FBA_1"/>
    <property type="match status" value="1"/>
</dbReference>
<dbReference type="Gene3D" id="1.20.1280.50">
    <property type="match status" value="1"/>
</dbReference>
<dbReference type="SUPFAM" id="SSF81383">
    <property type="entry name" value="F-box domain"/>
    <property type="match status" value="1"/>
</dbReference>
<dbReference type="CDD" id="cd09917">
    <property type="entry name" value="F-box_SF"/>
    <property type="match status" value="1"/>
</dbReference>
<name>A0A218X1N1_PUNGR</name>
<evidence type="ECO:0000313" key="5">
    <source>
        <dbReference type="Proteomes" id="UP000233551"/>
    </source>
</evidence>
<organism evidence="2 4">
    <name type="scientific">Punica granatum</name>
    <name type="common">Pomegranate</name>
    <dbReference type="NCBI Taxonomy" id="22663"/>
    <lineage>
        <taxon>Eukaryota</taxon>
        <taxon>Viridiplantae</taxon>
        <taxon>Streptophyta</taxon>
        <taxon>Embryophyta</taxon>
        <taxon>Tracheophyta</taxon>
        <taxon>Spermatophyta</taxon>
        <taxon>Magnoliopsida</taxon>
        <taxon>eudicotyledons</taxon>
        <taxon>Gunneridae</taxon>
        <taxon>Pentapetalae</taxon>
        <taxon>rosids</taxon>
        <taxon>malvids</taxon>
        <taxon>Myrtales</taxon>
        <taxon>Lythraceae</taxon>
        <taxon>Punica</taxon>
    </lineage>
</organism>
<dbReference type="PROSITE" id="PS50181">
    <property type="entry name" value="FBOX"/>
    <property type="match status" value="1"/>
</dbReference>
<dbReference type="InterPro" id="IPR015915">
    <property type="entry name" value="Kelch-typ_b-propeller"/>
</dbReference>
<protein>
    <recommendedName>
        <fullName evidence="1">F-box domain-containing protein</fullName>
    </recommendedName>
</protein>
<dbReference type="SUPFAM" id="SSF117281">
    <property type="entry name" value="Kelch motif"/>
    <property type="match status" value="1"/>
</dbReference>
<evidence type="ECO:0000313" key="4">
    <source>
        <dbReference type="Proteomes" id="UP000197138"/>
    </source>
</evidence>
<dbReference type="AlphaFoldDB" id="A0A218X1N1"/>
<dbReference type="PANTHER" id="PTHR31672:SF2">
    <property type="entry name" value="F-BOX DOMAIN-CONTAINING PROTEIN"/>
    <property type="match status" value="1"/>
</dbReference>
<dbReference type="InterPro" id="IPR017451">
    <property type="entry name" value="F-box-assoc_interact_dom"/>
</dbReference>
<feature type="domain" description="F-box" evidence="1">
    <location>
        <begin position="1"/>
        <end position="33"/>
    </location>
</feature>
<evidence type="ECO:0000313" key="2">
    <source>
        <dbReference type="EMBL" id="OWM78252.1"/>
    </source>
</evidence>
<dbReference type="OrthoDB" id="7956040at2759"/>
<dbReference type="EMBL" id="PGOL01000396">
    <property type="protein sequence ID" value="PKI71172.1"/>
    <property type="molecule type" value="Genomic_DNA"/>
</dbReference>
<proteinExistence type="predicted"/>
<dbReference type="Pfam" id="PF12937">
    <property type="entry name" value="F-box-like"/>
    <property type="match status" value="1"/>
</dbReference>
<dbReference type="GeneID" id="116200790"/>
<dbReference type="STRING" id="22663.A0A218X1N1"/>
<accession>A0A218X1N1</accession>
<dbReference type="PANTHER" id="PTHR31672">
    <property type="entry name" value="BNACNNG10540D PROTEIN"/>
    <property type="match status" value="1"/>
</dbReference>
<reference evidence="2" key="2">
    <citation type="submission" date="2017-06" db="EMBL/GenBank/DDBJ databases">
        <title>The pomegranate genome and the genomics of punicalagin biosynthesis.</title>
        <authorList>
            <person name="Xu C."/>
        </authorList>
    </citation>
    <scope>NUCLEOTIDE SEQUENCE [LARGE SCALE GENOMIC DNA]</scope>
    <source>
        <tissue evidence="2">Fresh leaf</tissue>
    </source>
</reference>
<dbReference type="Gene3D" id="2.120.10.80">
    <property type="entry name" value="Kelch-type beta propeller"/>
    <property type="match status" value="1"/>
</dbReference>
<keyword evidence="5" id="KW-1185">Reference proteome</keyword>
<comment type="caution">
    <text evidence="2">The sequence shown here is derived from an EMBL/GenBank/DDBJ whole genome shotgun (WGS) entry which is preliminary data.</text>
</comment>
<dbReference type="EMBL" id="MTKT01002501">
    <property type="protein sequence ID" value="OWM78252.1"/>
    <property type="molecule type" value="Genomic_DNA"/>
</dbReference>
<reference evidence="4" key="1">
    <citation type="journal article" date="2017" name="Plant J.">
        <title>The pomegranate (Punica granatum L.) genome and the genomics of punicalagin biosynthesis.</title>
        <authorList>
            <person name="Qin G."/>
            <person name="Xu C."/>
            <person name="Ming R."/>
            <person name="Tang H."/>
            <person name="Guyot R."/>
            <person name="Kramer E.M."/>
            <person name="Hu Y."/>
            <person name="Yi X."/>
            <person name="Qi Y."/>
            <person name="Xu X."/>
            <person name="Gao Z."/>
            <person name="Pan H."/>
            <person name="Jian J."/>
            <person name="Tian Y."/>
            <person name="Yue Z."/>
            <person name="Xu Y."/>
        </authorList>
    </citation>
    <scope>NUCLEOTIDE SEQUENCE [LARGE SCALE GENOMIC DNA]</scope>
    <source>
        <strain evidence="4">cv. Dabenzi</strain>
    </source>
</reference>
<dbReference type="InterPro" id="IPR050796">
    <property type="entry name" value="SCF_F-box_component"/>
</dbReference>
<dbReference type="SMART" id="SM00256">
    <property type="entry name" value="FBOX"/>
    <property type="match status" value="1"/>
</dbReference>
<dbReference type="InterPro" id="IPR006527">
    <property type="entry name" value="F-box-assoc_dom_typ1"/>
</dbReference>
<dbReference type="InterPro" id="IPR036047">
    <property type="entry name" value="F-box-like_dom_sf"/>
</dbReference>
<dbReference type="Proteomes" id="UP000197138">
    <property type="component" value="Unassembled WGS sequence"/>
</dbReference>
<evidence type="ECO:0000313" key="3">
    <source>
        <dbReference type="EMBL" id="PKI71172.1"/>
    </source>
</evidence>
<gene>
    <name evidence="2" type="ORF">CDL15_Pgr015071</name>
    <name evidence="3" type="ORF">CRG98_008470</name>
</gene>
<dbReference type="InterPro" id="IPR001810">
    <property type="entry name" value="F-box_dom"/>
</dbReference>
<evidence type="ECO:0000259" key="1">
    <source>
        <dbReference type="PROSITE" id="PS50181"/>
    </source>
</evidence>